<dbReference type="Proteomes" id="UP000075714">
    <property type="component" value="Unassembled WGS sequence"/>
</dbReference>
<dbReference type="OrthoDB" id="531060at2759"/>
<dbReference type="InterPro" id="IPR011992">
    <property type="entry name" value="EF-hand-dom_pair"/>
</dbReference>
<feature type="transmembrane region" description="Helical" evidence="1">
    <location>
        <begin position="124"/>
        <end position="142"/>
    </location>
</feature>
<evidence type="ECO:0000256" key="1">
    <source>
        <dbReference type="SAM" id="Phobius"/>
    </source>
</evidence>
<proteinExistence type="predicted"/>
<evidence type="ECO:0008006" key="4">
    <source>
        <dbReference type="Google" id="ProtNLM"/>
    </source>
</evidence>
<feature type="transmembrane region" description="Helical" evidence="1">
    <location>
        <begin position="154"/>
        <end position="177"/>
    </location>
</feature>
<keyword evidence="1" id="KW-0472">Membrane</keyword>
<protein>
    <recommendedName>
        <fullName evidence="4">EF-hand domain-containing protein</fullName>
    </recommendedName>
</protein>
<sequence>MVRNVLVQAVHDKVRNFVRNSEQFRRVCDSTFEALDYRSAGKVSVDDAASCVEALFRELQEACTEYGIVLDPLTSDDVRAIFQARTECDYDSNATLDRGEFQDFYASVVTFAAMKACIGFGRSYGVGMLGGVVGLLLVKGVLRRLPVVGMVASPLLGLLPTLLVGPLLGAAAVYGISKNDLFAVRHKLFPPKQGPMAS</sequence>
<keyword evidence="1" id="KW-1133">Transmembrane helix</keyword>
<evidence type="ECO:0000313" key="3">
    <source>
        <dbReference type="Proteomes" id="UP000075714"/>
    </source>
</evidence>
<comment type="caution">
    <text evidence="2">The sequence shown here is derived from an EMBL/GenBank/DDBJ whole genome shotgun (WGS) entry which is preliminary data.</text>
</comment>
<dbReference type="EMBL" id="LSYV01000003">
    <property type="protein sequence ID" value="KXZ55892.1"/>
    <property type="molecule type" value="Genomic_DNA"/>
</dbReference>
<keyword evidence="1" id="KW-0812">Transmembrane</keyword>
<dbReference type="SUPFAM" id="SSF47473">
    <property type="entry name" value="EF-hand"/>
    <property type="match status" value="1"/>
</dbReference>
<name>A0A150H1P8_GONPE</name>
<dbReference type="AlphaFoldDB" id="A0A150H1P8"/>
<dbReference type="Gene3D" id="1.10.238.10">
    <property type="entry name" value="EF-hand"/>
    <property type="match status" value="1"/>
</dbReference>
<gene>
    <name evidence="2" type="ORF">GPECTOR_2g1443</name>
</gene>
<organism evidence="2 3">
    <name type="scientific">Gonium pectorale</name>
    <name type="common">Green alga</name>
    <dbReference type="NCBI Taxonomy" id="33097"/>
    <lineage>
        <taxon>Eukaryota</taxon>
        <taxon>Viridiplantae</taxon>
        <taxon>Chlorophyta</taxon>
        <taxon>core chlorophytes</taxon>
        <taxon>Chlorophyceae</taxon>
        <taxon>CS clade</taxon>
        <taxon>Chlamydomonadales</taxon>
        <taxon>Volvocaceae</taxon>
        <taxon>Gonium</taxon>
    </lineage>
</organism>
<reference evidence="3" key="1">
    <citation type="journal article" date="2016" name="Nat. Commun.">
        <title>The Gonium pectorale genome demonstrates co-option of cell cycle regulation during the evolution of multicellularity.</title>
        <authorList>
            <person name="Hanschen E.R."/>
            <person name="Marriage T.N."/>
            <person name="Ferris P.J."/>
            <person name="Hamaji T."/>
            <person name="Toyoda A."/>
            <person name="Fujiyama A."/>
            <person name="Neme R."/>
            <person name="Noguchi H."/>
            <person name="Minakuchi Y."/>
            <person name="Suzuki M."/>
            <person name="Kawai-Toyooka H."/>
            <person name="Smith D.R."/>
            <person name="Sparks H."/>
            <person name="Anderson J."/>
            <person name="Bakaric R."/>
            <person name="Luria V."/>
            <person name="Karger A."/>
            <person name="Kirschner M.W."/>
            <person name="Durand P.M."/>
            <person name="Michod R.E."/>
            <person name="Nozaki H."/>
            <person name="Olson B.J."/>
        </authorList>
    </citation>
    <scope>NUCLEOTIDE SEQUENCE [LARGE SCALE GENOMIC DNA]</scope>
    <source>
        <strain evidence="3">NIES-2863</strain>
    </source>
</reference>
<keyword evidence="3" id="KW-1185">Reference proteome</keyword>
<accession>A0A150H1P8</accession>
<evidence type="ECO:0000313" key="2">
    <source>
        <dbReference type="EMBL" id="KXZ55892.1"/>
    </source>
</evidence>